<reference evidence="2 3" key="1">
    <citation type="submission" date="2014-12" db="EMBL/GenBank/DDBJ databases">
        <title>Draft genome sequences of 10 type strains of Lactococcus.</title>
        <authorList>
            <person name="Sun Z."/>
            <person name="Zhong Z."/>
            <person name="Liu W."/>
            <person name="Zhang W."/>
            <person name="Zhang H."/>
        </authorList>
    </citation>
    <scope>NUCLEOTIDE SEQUENCE [LARGE SCALE GENOMIC DNA]</scope>
    <source>
        <strain evidence="2 3">JCM 16395</strain>
    </source>
</reference>
<keyword evidence="1" id="KW-0175">Coiled coil</keyword>
<organism evidence="2 3">
    <name type="scientific">Lactococcus fujiensis JCM 16395</name>
    <dbReference type="NCBI Taxonomy" id="1291764"/>
    <lineage>
        <taxon>Bacteria</taxon>
        <taxon>Bacillati</taxon>
        <taxon>Bacillota</taxon>
        <taxon>Bacilli</taxon>
        <taxon>Lactobacillales</taxon>
        <taxon>Streptococcaceae</taxon>
        <taxon>Lactococcus</taxon>
    </lineage>
</organism>
<keyword evidence="3" id="KW-1185">Reference proteome</keyword>
<name>A0A2A5RQC4_9LACT</name>
<proteinExistence type="predicted"/>
<sequence length="191" mass="21528">MENSFEFKKPKAIITFDGANLILSRGGGIGNFGMEKEETINVKEIIDVETSDPVSIIPGFIKFSFKGKNSGNYVFYFKKNEQEKVNELLQKIESLKNEYLTADDLANIESVKAQITEEQEQKEQERLEAKAEAKVEKDLHKATRTLEKSGAICPKCHSEKVMVLGETINNFQLEKHSQAQLCLVGLELLRG</sequence>
<dbReference type="STRING" id="1291764.GCA_001311235_00070"/>
<gene>
    <name evidence="2" type="ORF">RT41_GL000343</name>
</gene>
<evidence type="ECO:0000313" key="3">
    <source>
        <dbReference type="Proteomes" id="UP000218181"/>
    </source>
</evidence>
<dbReference type="EMBL" id="JXJU01000001">
    <property type="protein sequence ID" value="PCS01579.1"/>
    <property type="molecule type" value="Genomic_DNA"/>
</dbReference>
<dbReference type="RefSeq" id="WP_096816982.1">
    <property type="nucleotide sequence ID" value="NZ_JXJU01000001.1"/>
</dbReference>
<accession>A0A2A5RQC4</accession>
<feature type="coiled-coil region" evidence="1">
    <location>
        <begin position="78"/>
        <end position="137"/>
    </location>
</feature>
<dbReference type="AlphaFoldDB" id="A0A2A5RQC4"/>
<evidence type="ECO:0000313" key="2">
    <source>
        <dbReference type="EMBL" id="PCS01579.1"/>
    </source>
</evidence>
<dbReference type="Proteomes" id="UP000218181">
    <property type="component" value="Unassembled WGS sequence"/>
</dbReference>
<comment type="caution">
    <text evidence="2">The sequence shown here is derived from an EMBL/GenBank/DDBJ whole genome shotgun (WGS) entry which is preliminary data.</text>
</comment>
<evidence type="ECO:0000256" key="1">
    <source>
        <dbReference type="SAM" id="Coils"/>
    </source>
</evidence>
<protein>
    <submittedName>
        <fullName evidence="2">Uncharacterized protein</fullName>
    </submittedName>
</protein>